<comment type="similarity">
    <text evidence="1">Belongs to the bacterial solute-binding protein 1 family.</text>
</comment>
<organism evidence="5 6">
    <name type="scientific">Gallintestinimicrobium propionicum</name>
    <dbReference type="NCBI Taxonomy" id="2981770"/>
    <lineage>
        <taxon>Bacteria</taxon>
        <taxon>Bacillati</taxon>
        <taxon>Bacillota</taxon>
        <taxon>Clostridia</taxon>
        <taxon>Lachnospirales</taxon>
        <taxon>Lachnospiraceae</taxon>
        <taxon>Gallintestinimicrobium</taxon>
    </lineage>
</organism>
<accession>A0AAE3DJI0</accession>
<evidence type="ECO:0000313" key="6">
    <source>
        <dbReference type="Proteomes" id="UP001199355"/>
    </source>
</evidence>
<keyword evidence="3 4" id="KW-0732">Signal</keyword>
<dbReference type="EMBL" id="JAJEQF010000001">
    <property type="protein sequence ID" value="MCC2166200.1"/>
    <property type="molecule type" value="Genomic_DNA"/>
</dbReference>
<keyword evidence="2" id="KW-0813">Transport</keyword>
<dbReference type="GO" id="GO:0042956">
    <property type="term" value="P:maltodextrin transmembrane transport"/>
    <property type="evidence" value="ECO:0007669"/>
    <property type="project" value="TreeGrafter"/>
</dbReference>
<proteinExistence type="inferred from homology"/>
<comment type="caution">
    <text evidence="5">The sequence shown here is derived from an EMBL/GenBank/DDBJ whole genome shotgun (WGS) entry which is preliminary data.</text>
</comment>
<reference evidence="5 6" key="1">
    <citation type="submission" date="2021-10" db="EMBL/GenBank/DDBJ databases">
        <title>Anaerobic single-cell dispensing facilitates the cultivation of human gut bacteria.</title>
        <authorList>
            <person name="Afrizal A."/>
        </authorList>
    </citation>
    <scope>NUCLEOTIDE SEQUENCE [LARGE SCALE GENOMIC DNA]</scope>
    <source>
        <strain evidence="5 6">CLA-AA-H244</strain>
    </source>
</reference>
<dbReference type="PANTHER" id="PTHR30061">
    <property type="entry name" value="MALTOSE-BINDING PERIPLASMIC PROTEIN"/>
    <property type="match status" value="1"/>
</dbReference>
<protein>
    <submittedName>
        <fullName evidence="5">Sugar ABC transporter substrate-binding protein</fullName>
    </submittedName>
</protein>
<dbReference type="RefSeq" id="WP_308727434.1">
    <property type="nucleotide sequence ID" value="NZ_JAJEQF010000001.1"/>
</dbReference>
<evidence type="ECO:0000256" key="1">
    <source>
        <dbReference type="ARBA" id="ARBA00008520"/>
    </source>
</evidence>
<sequence>MSFYPKLIGAVCGVCAAGALIYAGVSALDKAGVSADGILSSKPTLTVWYTEEKLEDYLSAMALEYQNETGVRVVPVLKSGLEYLEAVNDASLVEESMPDVYLISNDGLEKAYLAGLAVNVKDQNTVLNTENFPQTALDAVTYQGHAVAYPLYFETSALVYNQTYLEQAAAELETDEVSLIPKTIDDIRNFADEYNAPETVESVFRWDVSDFFYNYFFAGNYITVGGSCGDDSSRINIYNQDAVYGLAAYQKLSQFFSIDAATSSYDQVVQDFLDGKLVYTIATTDILDRVAQAKADGSFAWEYGAASLPDISETVCSRGISVTGSVVVNGYGKHQDEADNFAAWLCTDSADKLFDRSTLVPAKKSAAQQTEEMAAFWQEYSQTVPVPKLMATANFWVQMEIAETKIWEGENVSDVLKDLSEKIMTQVTGTQYVEEEYIEVPTETQIDYAEGEEE</sequence>
<dbReference type="Gene3D" id="3.40.190.10">
    <property type="entry name" value="Periplasmic binding protein-like II"/>
    <property type="match status" value="2"/>
</dbReference>
<evidence type="ECO:0000256" key="3">
    <source>
        <dbReference type="ARBA" id="ARBA00022729"/>
    </source>
</evidence>
<dbReference type="GO" id="GO:0015768">
    <property type="term" value="P:maltose transport"/>
    <property type="evidence" value="ECO:0007669"/>
    <property type="project" value="TreeGrafter"/>
</dbReference>
<feature type="signal peptide" evidence="4">
    <location>
        <begin position="1"/>
        <end position="27"/>
    </location>
</feature>
<name>A0AAE3DJI0_9FIRM</name>
<dbReference type="SUPFAM" id="SSF53850">
    <property type="entry name" value="Periplasmic binding protein-like II"/>
    <property type="match status" value="1"/>
</dbReference>
<feature type="chain" id="PRO_5042247920" evidence="4">
    <location>
        <begin position="28"/>
        <end position="454"/>
    </location>
</feature>
<dbReference type="GO" id="GO:0055052">
    <property type="term" value="C:ATP-binding cassette (ABC) transporter complex, substrate-binding subunit-containing"/>
    <property type="evidence" value="ECO:0007669"/>
    <property type="project" value="TreeGrafter"/>
</dbReference>
<evidence type="ECO:0000256" key="2">
    <source>
        <dbReference type="ARBA" id="ARBA00022448"/>
    </source>
</evidence>
<dbReference type="AlphaFoldDB" id="A0AAE3DJI0"/>
<gene>
    <name evidence="5" type="ORF">LKD45_00545</name>
</gene>
<evidence type="ECO:0000256" key="4">
    <source>
        <dbReference type="SAM" id="SignalP"/>
    </source>
</evidence>
<dbReference type="PANTHER" id="PTHR30061:SF50">
    <property type="entry name" value="MALTOSE_MALTODEXTRIN-BINDING PERIPLASMIC PROTEIN"/>
    <property type="match status" value="1"/>
</dbReference>
<dbReference type="Proteomes" id="UP001199355">
    <property type="component" value="Unassembled WGS sequence"/>
</dbReference>
<evidence type="ECO:0000313" key="5">
    <source>
        <dbReference type="EMBL" id="MCC2166200.1"/>
    </source>
</evidence>
<keyword evidence="6" id="KW-1185">Reference proteome</keyword>
<dbReference type="GO" id="GO:1901982">
    <property type="term" value="F:maltose binding"/>
    <property type="evidence" value="ECO:0007669"/>
    <property type="project" value="TreeGrafter"/>
</dbReference>